<feature type="transmembrane region" description="Helical" evidence="10">
    <location>
        <begin position="46"/>
        <end position="74"/>
    </location>
</feature>
<dbReference type="PANTHER" id="PTHR43823:SF3">
    <property type="entry name" value="MULTIDRUG EXPORT PROTEIN MEPA"/>
    <property type="match status" value="1"/>
</dbReference>
<organism evidence="11 12">
    <name type="scientific">candidate division TA06 bacterium</name>
    <dbReference type="NCBI Taxonomy" id="2250710"/>
    <lineage>
        <taxon>Bacteria</taxon>
        <taxon>Bacteria division TA06</taxon>
    </lineage>
</organism>
<dbReference type="InterPro" id="IPR051327">
    <property type="entry name" value="MATE_MepA_subfamily"/>
</dbReference>
<dbReference type="InterPro" id="IPR002528">
    <property type="entry name" value="MATE_fam"/>
</dbReference>
<accession>A0A660SBB0</accession>
<dbReference type="GO" id="GO:0042910">
    <property type="term" value="F:xenobiotic transmembrane transporter activity"/>
    <property type="evidence" value="ECO:0007669"/>
    <property type="project" value="InterPro"/>
</dbReference>
<evidence type="ECO:0000256" key="5">
    <source>
        <dbReference type="ARBA" id="ARBA00022475"/>
    </source>
</evidence>
<evidence type="ECO:0000256" key="7">
    <source>
        <dbReference type="ARBA" id="ARBA00022989"/>
    </source>
</evidence>
<dbReference type="AlphaFoldDB" id="A0A660SBB0"/>
<evidence type="ECO:0000256" key="1">
    <source>
        <dbReference type="ARBA" id="ARBA00004651"/>
    </source>
</evidence>
<dbReference type="CDD" id="cd13143">
    <property type="entry name" value="MATE_MepA_like"/>
    <property type="match status" value="1"/>
</dbReference>
<keyword evidence="6 10" id="KW-0812">Transmembrane</keyword>
<feature type="transmembrane region" description="Helical" evidence="10">
    <location>
        <begin position="321"/>
        <end position="346"/>
    </location>
</feature>
<evidence type="ECO:0000256" key="6">
    <source>
        <dbReference type="ARBA" id="ARBA00022692"/>
    </source>
</evidence>
<dbReference type="GO" id="GO:0015297">
    <property type="term" value="F:antiporter activity"/>
    <property type="evidence" value="ECO:0007669"/>
    <property type="project" value="InterPro"/>
</dbReference>
<reference evidence="11 12" key="1">
    <citation type="submission" date="2018-06" db="EMBL/GenBank/DDBJ databases">
        <title>Extensive metabolic versatility and redundancy in microbially diverse, dynamic hydrothermal sediments.</title>
        <authorList>
            <person name="Dombrowski N."/>
            <person name="Teske A."/>
            <person name="Baker B.J."/>
        </authorList>
    </citation>
    <scope>NUCLEOTIDE SEQUENCE [LARGE SCALE GENOMIC DNA]</scope>
    <source>
        <strain evidence="11">B35_G9</strain>
    </source>
</reference>
<evidence type="ECO:0000256" key="3">
    <source>
        <dbReference type="ARBA" id="ARBA00022106"/>
    </source>
</evidence>
<keyword evidence="4" id="KW-0813">Transport</keyword>
<name>A0A660SBB0_UNCT6</name>
<dbReference type="GO" id="GO:0005886">
    <property type="term" value="C:plasma membrane"/>
    <property type="evidence" value="ECO:0007669"/>
    <property type="project" value="UniProtKB-SubCell"/>
</dbReference>
<feature type="transmembrane region" description="Helical" evidence="10">
    <location>
        <begin position="417"/>
        <end position="440"/>
    </location>
</feature>
<keyword evidence="9" id="KW-0046">Antibiotic resistance</keyword>
<feature type="transmembrane region" description="Helical" evidence="10">
    <location>
        <begin position="193"/>
        <end position="215"/>
    </location>
</feature>
<sequence>MHKRTEMLAEEKIWSLLLKLSVPAMIGMIVNAFYNVVDTIFVGRGVGVRGIAAISIAFPIQMIVMAISLSVGIGSASIISRKWGAKDIDGAESTLGNALSLTVLLGIIIGVPSIVFAPQILKVFGASENIIGYSIVYLRIILSGIFFTLFTMVTNNIIRAEGNANMAMITMLTSAIVNIILDPIFIFGLHMGVAGAAIATVIAKFITTVVQFYYFRSKYSIIKFRINKLRLKWHLIKEIFTIGSSAFARQVVGSLMIIVLNKLLSVYGGDMGIAVYGVIQRLLMLAYMPMFGIAQGLQPIVGFNYGAGLYDRVKEGIKDSIVAASLISTSSFIILCLFPGFFISLFSKNPDLIKMGSSALRIITAAFPLIGFQIVASSMYQSLGKSVPAFFLAILRQLLLFIPAVYLLSAIFKLNGIWITFPITDSISAIVTAIMLFYSIKRLQFMKKYKP</sequence>
<dbReference type="Pfam" id="PF01554">
    <property type="entry name" value="MatE"/>
    <property type="match status" value="2"/>
</dbReference>
<feature type="transmembrane region" description="Helical" evidence="10">
    <location>
        <begin position="166"/>
        <end position="187"/>
    </location>
</feature>
<dbReference type="InterPro" id="IPR048279">
    <property type="entry name" value="MdtK-like"/>
</dbReference>
<evidence type="ECO:0000256" key="4">
    <source>
        <dbReference type="ARBA" id="ARBA00022448"/>
    </source>
</evidence>
<feature type="transmembrane region" description="Helical" evidence="10">
    <location>
        <begin position="95"/>
        <end position="118"/>
    </location>
</feature>
<feature type="transmembrane region" description="Helical" evidence="10">
    <location>
        <begin position="389"/>
        <end position="411"/>
    </location>
</feature>
<proteinExistence type="inferred from homology"/>
<keyword evidence="8 10" id="KW-0472">Membrane</keyword>
<evidence type="ECO:0000256" key="8">
    <source>
        <dbReference type="ARBA" id="ARBA00023136"/>
    </source>
</evidence>
<keyword evidence="7 10" id="KW-1133">Transmembrane helix</keyword>
<evidence type="ECO:0000256" key="2">
    <source>
        <dbReference type="ARBA" id="ARBA00008417"/>
    </source>
</evidence>
<gene>
    <name evidence="11" type="ORF">DRP44_00430</name>
</gene>
<dbReference type="NCBIfam" id="TIGR00797">
    <property type="entry name" value="matE"/>
    <property type="match status" value="1"/>
</dbReference>
<dbReference type="GO" id="GO:0046677">
    <property type="term" value="P:response to antibiotic"/>
    <property type="evidence" value="ECO:0007669"/>
    <property type="project" value="UniProtKB-KW"/>
</dbReference>
<feature type="transmembrane region" description="Helical" evidence="10">
    <location>
        <begin position="130"/>
        <end position="154"/>
    </location>
</feature>
<dbReference type="EMBL" id="QNBC01000003">
    <property type="protein sequence ID" value="RKX68088.1"/>
    <property type="molecule type" value="Genomic_DNA"/>
</dbReference>
<comment type="caution">
    <text evidence="11">The sequence shown here is derived from an EMBL/GenBank/DDBJ whole genome shotgun (WGS) entry which is preliminary data.</text>
</comment>
<dbReference type="PANTHER" id="PTHR43823">
    <property type="entry name" value="SPORULATION PROTEIN YKVU"/>
    <property type="match status" value="1"/>
</dbReference>
<evidence type="ECO:0000313" key="11">
    <source>
        <dbReference type="EMBL" id="RKX68088.1"/>
    </source>
</evidence>
<evidence type="ECO:0000313" key="12">
    <source>
        <dbReference type="Proteomes" id="UP000282321"/>
    </source>
</evidence>
<keyword evidence="5" id="KW-1003">Cell membrane</keyword>
<dbReference type="InterPro" id="IPR045070">
    <property type="entry name" value="MATE_MepA-like"/>
</dbReference>
<evidence type="ECO:0000256" key="10">
    <source>
        <dbReference type="SAM" id="Phobius"/>
    </source>
</evidence>
<protein>
    <recommendedName>
        <fullName evidence="3">Multidrug export protein MepA</fullName>
    </recommendedName>
</protein>
<dbReference type="PIRSF" id="PIRSF006603">
    <property type="entry name" value="DinF"/>
    <property type="match status" value="1"/>
</dbReference>
<feature type="transmembrane region" description="Helical" evidence="10">
    <location>
        <begin position="12"/>
        <end position="34"/>
    </location>
</feature>
<evidence type="ECO:0000256" key="9">
    <source>
        <dbReference type="ARBA" id="ARBA00023251"/>
    </source>
</evidence>
<dbReference type="Proteomes" id="UP000282321">
    <property type="component" value="Unassembled WGS sequence"/>
</dbReference>
<comment type="subcellular location">
    <subcellularLocation>
        <location evidence="1">Cell membrane</location>
        <topology evidence="1">Multi-pass membrane protein</topology>
    </subcellularLocation>
</comment>
<comment type="similarity">
    <text evidence="2">Belongs to the multi antimicrobial extrusion (MATE) (TC 2.A.66.1) family. MepA subfamily.</text>
</comment>
<feature type="transmembrane region" description="Helical" evidence="10">
    <location>
        <begin position="358"/>
        <end position="377"/>
    </location>
</feature>